<feature type="non-terminal residue" evidence="1">
    <location>
        <position position="1"/>
    </location>
</feature>
<reference evidence="1 2" key="1">
    <citation type="submission" date="2020-04" db="EMBL/GenBank/DDBJ databases">
        <title>Perkinsus olseni comparative genomics.</title>
        <authorList>
            <person name="Bogema D.R."/>
        </authorList>
    </citation>
    <scope>NUCLEOTIDE SEQUENCE [LARGE SCALE GENOMIC DNA]</scope>
    <source>
        <strain evidence="1">ATCC PRA-205</strain>
    </source>
</reference>
<evidence type="ECO:0000313" key="2">
    <source>
        <dbReference type="Proteomes" id="UP000574390"/>
    </source>
</evidence>
<sequence>LEWKQVKHFAGNWHLPDVLSPTTIRSLERHYTFSNLLTRLIEQDDAYETGLAVVLQDCLPGVLVVILNALAAIDFEFGKDKASEWLTMAKTLALKYFLLHVWSPRLTQIRQFIRGSLSLGNQTSRSRSSS</sequence>
<name>A0A7J6RYG5_PEROL</name>
<accession>A0A7J6RYG5</accession>
<evidence type="ECO:0000313" key="1">
    <source>
        <dbReference type="EMBL" id="KAF4725232.1"/>
    </source>
</evidence>
<comment type="caution">
    <text evidence="1">The sequence shown here is derived from an EMBL/GenBank/DDBJ whole genome shotgun (WGS) entry which is preliminary data.</text>
</comment>
<organism evidence="1 2">
    <name type="scientific">Perkinsus olseni</name>
    <name type="common">Perkinsus atlanticus</name>
    <dbReference type="NCBI Taxonomy" id="32597"/>
    <lineage>
        <taxon>Eukaryota</taxon>
        <taxon>Sar</taxon>
        <taxon>Alveolata</taxon>
        <taxon>Perkinsozoa</taxon>
        <taxon>Perkinsea</taxon>
        <taxon>Perkinsida</taxon>
        <taxon>Perkinsidae</taxon>
        <taxon>Perkinsus</taxon>
    </lineage>
</organism>
<protein>
    <submittedName>
        <fullName evidence="1">Uncharacterized protein</fullName>
    </submittedName>
</protein>
<proteinExistence type="predicted"/>
<gene>
    <name evidence="1" type="ORF">FOZ62_011257</name>
</gene>
<dbReference type="Proteomes" id="UP000574390">
    <property type="component" value="Unassembled WGS sequence"/>
</dbReference>
<dbReference type="EMBL" id="JABANM010018978">
    <property type="protein sequence ID" value="KAF4725232.1"/>
    <property type="molecule type" value="Genomic_DNA"/>
</dbReference>
<dbReference type="AlphaFoldDB" id="A0A7J6RYG5"/>